<reference evidence="1" key="1">
    <citation type="journal article" date="2015" name="Nature">
        <title>Complex archaea that bridge the gap between prokaryotes and eukaryotes.</title>
        <authorList>
            <person name="Spang A."/>
            <person name="Saw J.H."/>
            <person name="Jorgensen S.L."/>
            <person name="Zaremba-Niedzwiedzka K."/>
            <person name="Martijn J."/>
            <person name="Lind A.E."/>
            <person name="van Eijk R."/>
            <person name="Schleper C."/>
            <person name="Guy L."/>
            <person name="Ettema T.J."/>
        </authorList>
    </citation>
    <scope>NUCLEOTIDE SEQUENCE</scope>
</reference>
<name>A0A0F9S5Y8_9ZZZZ</name>
<sequence length="60" mass="6575">MPDPCIHHYVIATPNGVTSRGVCKRCGTEREFSNAGRDVPMPVGRQRTRKELAAEEVHGG</sequence>
<accession>A0A0F9S5Y8</accession>
<evidence type="ECO:0000313" key="1">
    <source>
        <dbReference type="EMBL" id="KKN62494.1"/>
    </source>
</evidence>
<organism evidence="1">
    <name type="scientific">marine sediment metagenome</name>
    <dbReference type="NCBI Taxonomy" id="412755"/>
    <lineage>
        <taxon>unclassified sequences</taxon>
        <taxon>metagenomes</taxon>
        <taxon>ecological metagenomes</taxon>
    </lineage>
</organism>
<dbReference type="EMBL" id="LAZR01000622">
    <property type="protein sequence ID" value="KKN62494.1"/>
    <property type="molecule type" value="Genomic_DNA"/>
</dbReference>
<protein>
    <submittedName>
        <fullName evidence="1">Uncharacterized protein</fullName>
    </submittedName>
</protein>
<comment type="caution">
    <text evidence="1">The sequence shown here is derived from an EMBL/GenBank/DDBJ whole genome shotgun (WGS) entry which is preliminary data.</text>
</comment>
<proteinExistence type="predicted"/>
<gene>
    <name evidence="1" type="ORF">LCGC14_0511100</name>
</gene>
<dbReference type="AlphaFoldDB" id="A0A0F9S5Y8"/>